<dbReference type="EMBL" id="MN740116">
    <property type="protein sequence ID" value="QHT88433.1"/>
    <property type="molecule type" value="Genomic_DNA"/>
</dbReference>
<keyword evidence="1" id="KW-0175">Coiled coil</keyword>
<proteinExistence type="predicted"/>
<evidence type="ECO:0000256" key="1">
    <source>
        <dbReference type="SAM" id="Coils"/>
    </source>
</evidence>
<dbReference type="AlphaFoldDB" id="A0A6C0I8K4"/>
<feature type="region of interest" description="Disordered" evidence="2">
    <location>
        <begin position="321"/>
        <end position="364"/>
    </location>
</feature>
<feature type="coiled-coil region" evidence="1">
    <location>
        <begin position="186"/>
        <end position="213"/>
    </location>
</feature>
<evidence type="ECO:0000313" key="3">
    <source>
        <dbReference type="EMBL" id="QHT88433.1"/>
    </source>
</evidence>
<accession>A0A6C0I8K4</accession>
<sequence length="364" mass="40463">MQRIWRRANPDSLYVWADEYGTCLSVLTRITQDSEDLVGICSMYIGAAANPYIVECPFVGLVHEDGSSPEWDNIKRIVSEVEKATRKPGATELNDPLIVQFQEAGAKLAKASMELDKSPDGYLRKMRQKEEVAISVLKRADILIAQRDTPDRLMARFWAVQNLKAVTELRKIAEVHAAQPAVIEAVDELKKAHRDASDVLKSLRDKVRDLENKAPGGGFVNIPVKEALPAAINEQGISACAQPISRMGEPVVKNQVPELWKSVEQLHAEAVAEAKATLDELLQQGQYLRKNEEASEGRNLPPHSELVEARKAADVLSQKISAKQIHATEEKAKGGPGGGRRRGKKKYTKKIARKRRKAGTRRMR</sequence>
<reference evidence="3" key="1">
    <citation type="journal article" date="2020" name="Nature">
        <title>Giant virus diversity and host interactions through global metagenomics.</title>
        <authorList>
            <person name="Schulz F."/>
            <person name="Roux S."/>
            <person name="Paez-Espino D."/>
            <person name="Jungbluth S."/>
            <person name="Walsh D.A."/>
            <person name="Denef V.J."/>
            <person name="McMahon K.D."/>
            <person name="Konstantinidis K.T."/>
            <person name="Eloe-Fadrosh E.A."/>
            <person name="Kyrpides N.C."/>
            <person name="Woyke T."/>
        </authorList>
    </citation>
    <scope>NUCLEOTIDE SEQUENCE</scope>
    <source>
        <strain evidence="3">GVMAG-M-3300023184-50</strain>
    </source>
</reference>
<organism evidence="3">
    <name type="scientific">viral metagenome</name>
    <dbReference type="NCBI Taxonomy" id="1070528"/>
    <lineage>
        <taxon>unclassified sequences</taxon>
        <taxon>metagenomes</taxon>
        <taxon>organismal metagenomes</taxon>
    </lineage>
</organism>
<name>A0A6C0I8K4_9ZZZZ</name>
<feature type="compositionally biased region" description="Basic residues" evidence="2">
    <location>
        <begin position="339"/>
        <end position="364"/>
    </location>
</feature>
<evidence type="ECO:0000256" key="2">
    <source>
        <dbReference type="SAM" id="MobiDB-lite"/>
    </source>
</evidence>
<protein>
    <submittedName>
        <fullName evidence="3">Uncharacterized protein</fullName>
    </submittedName>
</protein>